<accession>A0AA38G9V2</accession>
<dbReference type="PROSITE" id="PS50846">
    <property type="entry name" value="HMA_2"/>
    <property type="match status" value="1"/>
</dbReference>
<evidence type="ECO:0000313" key="4">
    <source>
        <dbReference type="Proteomes" id="UP000824469"/>
    </source>
</evidence>
<dbReference type="EMBL" id="JAHRHJ020000004">
    <property type="protein sequence ID" value="KAH9317575.1"/>
    <property type="molecule type" value="Genomic_DNA"/>
</dbReference>
<evidence type="ECO:0000313" key="3">
    <source>
        <dbReference type="EMBL" id="KAH9317575.1"/>
    </source>
</evidence>
<feature type="non-terminal residue" evidence="3">
    <location>
        <position position="134"/>
    </location>
</feature>
<name>A0AA38G9V2_TAXCH</name>
<dbReference type="SUPFAM" id="SSF55008">
    <property type="entry name" value="HMA, heavy metal-associated domain"/>
    <property type="match status" value="1"/>
</dbReference>
<organism evidence="3 4">
    <name type="scientific">Taxus chinensis</name>
    <name type="common">Chinese yew</name>
    <name type="synonym">Taxus wallichiana var. chinensis</name>
    <dbReference type="NCBI Taxonomy" id="29808"/>
    <lineage>
        <taxon>Eukaryota</taxon>
        <taxon>Viridiplantae</taxon>
        <taxon>Streptophyta</taxon>
        <taxon>Embryophyta</taxon>
        <taxon>Tracheophyta</taxon>
        <taxon>Spermatophyta</taxon>
        <taxon>Pinopsida</taxon>
        <taxon>Pinidae</taxon>
        <taxon>Conifers II</taxon>
        <taxon>Cupressales</taxon>
        <taxon>Taxaceae</taxon>
        <taxon>Taxus</taxon>
    </lineage>
</organism>
<keyword evidence="1" id="KW-0479">Metal-binding</keyword>
<gene>
    <name evidence="3" type="ORF">KI387_019344</name>
</gene>
<dbReference type="OMA" id="NAHACII"/>
<dbReference type="PANTHER" id="PTHR22814:SF351">
    <property type="entry name" value="HEAVY METAL-ASSOCIATED ISOPRENYLATED PLANT PROTEIN 28"/>
    <property type="match status" value="1"/>
</dbReference>
<proteinExistence type="predicted"/>
<reference evidence="3 4" key="1">
    <citation type="journal article" date="2021" name="Nat. Plants">
        <title>The Taxus genome provides insights into paclitaxel biosynthesis.</title>
        <authorList>
            <person name="Xiong X."/>
            <person name="Gou J."/>
            <person name="Liao Q."/>
            <person name="Li Y."/>
            <person name="Zhou Q."/>
            <person name="Bi G."/>
            <person name="Li C."/>
            <person name="Du R."/>
            <person name="Wang X."/>
            <person name="Sun T."/>
            <person name="Guo L."/>
            <person name="Liang H."/>
            <person name="Lu P."/>
            <person name="Wu Y."/>
            <person name="Zhang Z."/>
            <person name="Ro D.K."/>
            <person name="Shang Y."/>
            <person name="Huang S."/>
            <person name="Yan J."/>
        </authorList>
    </citation>
    <scope>NUCLEOTIDE SEQUENCE [LARGE SCALE GENOMIC DNA]</scope>
    <source>
        <strain evidence="3">Ta-2019</strain>
    </source>
</reference>
<feature type="domain" description="HMA" evidence="2">
    <location>
        <begin position="1"/>
        <end position="60"/>
    </location>
</feature>
<dbReference type="InterPro" id="IPR036163">
    <property type="entry name" value="HMA_dom_sf"/>
</dbReference>
<sequence>MEVHMDCNECESKIRRALSSLEGVHTISIDIEKQKVSVSGYVDEMTVLETVRNSTGKRAELWAYPYSSEYNPYATHYYQQSSTCSSTVHNYGQINGTVQDYYESGASSPPPSRVLMDDRATTLFSDENPHACSV</sequence>
<evidence type="ECO:0000259" key="2">
    <source>
        <dbReference type="PROSITE" id="PS50846"/>
    </source>
</evidence>
<dbReference type="InterPro" id="IPR006121">
    <property type="entry name" value="HMA_dom"/>
</dbReference>
<dbReference type="Gene3D" id="3.30.70.100">
    <property type="match status" value="1"/>
</dbReference>
<protein>
    <recommendedName>
        <fullName evidence="2">HMA domain-containing protein</fullName>
    </recommendedName>
</protein>
<dbReference type="AlphaFoldDB" id="A0AA38G9V2"/>
<comment type="caution">
    <text evidence="3">The sequence shown here is derived from an EMBL/GenBank/DDBJ whole genome shotgun (WGS) entry which is preliminary data.</text>
</comment>
<dbReference type="Pfam" id="PF00403">
    <property type="entry name" value="HMA"/>
    <property type="match status" value="1"/>
</dbReference>
<dbReference type="GO" id="GO:0046872">
    <property type="term" value="F:metal ion binding"/>
    <property type="evidence" value="ECO:0007669"/>
    <property type="project" value="UniProtKB-KW"/>
</dbReference>
<evidence type="ECO:0000256" key="1">
    <source>
        <dbReference type="ARBA" id="ARBA00022723"/>
    </source>
</evidence>
<dbReference type="Proteomes" id="UP000824469">
    <property type="component" value="Unassembled WGS sequence"/>
</dbReference>
<keyword evidence="4" id="KW-1185">Reference proteome</keyword>
<dbReference type="PANTHER" id="PTHR22814">
    <property type="entry name" value="COPPER TRANSPORT PROTEIN ATOX1-RELATED"/>
    <property type="match status" value="1"/>
</dbReference>
<dbReference type="CDD" id="cd00371">
    <property type="entry name" value="HMA"/>
    <property type="match status" value="1"/>
</dbReference>